<evidence type="ECO:0000313" key="2">
    <source>
        <dbReference type="Proteomes" id="UP001501470"/>
    </source>
</evidence>
<protein>
    <recommendedName>
        <fullName evidence="3">Transposase</fullName>
    </recommendedName>
</protein>
<gene>
    <name evidence="1" type="ORF">GCM10009827_072110</name>
</gene>
<dbReference type="Proteomes" id="UP001501470">
    <property type="component" value="Unassembled WGS sequence"/>
</dbReference>
<sequence>MNLTTGRWSTVTVNAVTNLTAGQATPAELADGLRGHWTIEVLHHVRDATFAEDASQIRTGNAPQAMATLRNVAVSVLRLAGTTTIARALRANARDPADRRRSSAY</sequence>
<dbReference type="RefSeq" id="WP_344507148.1">
    <property type="nucleotide sequence ID" value="NZ_BAAAQD010000016.1"/>
</dbReference>
<accession>A0ABN2BKC9</accession>
<reference evidence="1 2" key="1">
    <citation type="journal article" date="2019" name="Int. J. Syst. Evol. Microbiol.">
        <title>The Global Catalogue of Microorganisms (GCM) 10K type strain sequencing project: providing services to taxonomists for standard genome sequencing and annotation.</title>
        <authorList>
            <consortium name="The Broad Institute Genomics Platform"/>
            <consortium name="The Broad Institute Genome Sequencing Center for Infectious Disease"/>
            <person name="Wu L."/>
            <person name="Ma J."/>
        </authorList>
    </citation>
    <scope>NUCLEOTIDE SEQUENCE [LARGE SCALE GENOMIC DNA]</scope>
    <source>
        <strain evidence="1 2">JCM 15933</strain>
    </source>
</reference>
<keyword evidence="2" id="KW-1185">Reference proteome</keyword>
<name>A0ABN2BKC9_9ACTN</name>
<evidence type="ECO:0008006" key="3">
    <source>
        <dbReference type="Google" id="ProtNLM"/>
    </source>
</evidence>
<proteinExistence type="predicted"/>
<dbReference type="EMBL" id="BAAAQD010000016">
    <property type="protein sequence ID" value="GAA1542180.1"/>
    <property type="molecule type" value="Genomic_DNA"/>
</dbReference>
<comment type="caution">
    <text evidence="1">The sequence shown here is derived from an EMBL/GenBank/DDBJ whole genome shotgun (WGS) entry which is preliminary data.</text>
</comment>
<evidence type="ECO:0000313" key="1">
    <source>
        <dbReference type="EMBL" id="GAA1542180.1"/>
    </source>
</evidence>
<organism evidence="1 2">
    <name type="scientific">Dactylosporangium maewongense</name>
    <dbReference type="NCBI Taxonomy" id="634393"/>
    <lineage>
        <taxon>Bacteria</taxon>
        <taxon>Bacillati</taxon>
        <taxon>Actinomycetota</taxon>
        <taxon>Actinomycetes</taxon>
        <taxon>Micromonosporales</taxon>
        <taxon>Micromonosporaceae</taxon>
        <taxon>Dactylosporangium</taxon>
    </lineage>
</organism>